<dbReference type="EMBL" id="RWGY01000045">
    <property type="protein sequence ID" value="TVU06796.1"/>
    <property type="molecule type" value="Genomic_DNA"/>
</dbReference>
<dbReference type="Proteomes" id="UP000324897">
    <property type="component" value="Unassembled WGS sequence"/>
</dbReference>
<proteinExistence type="predicted"/>
<evidence type="ECO:0000313" key="1">
    <source>
        <dbReference type="EMBL" id="TVU06796.1"/>
    </source>
</evidence>
<evidence type="ECO:0000313" key="2">
    <source>
        <dbReference type="Proteomes" id="UP000324897"/>
    </source>
</evidence>
<comment type="caution">
    <text evidence="1">The sequence shown here is derived from an EMBL/GenBank/DDBJ whole genome shotgun (WGS) entry which is preliminary data.</text>
</comment>
<organism evidence="1 2">
    <name type="scientific">Eragrostis curvula</name>
    <name type="common">weeping love grass</name>
    <dbReference type="NCBI Taxonomy" id="38414"/>
    <lineage>
        <taxon>Eukaryota</taxon>
        <taxon>Viridiplantae</taxon>
        <taxon>Streptophyta</taxon>
        <taxon>Embryophyta</taxon>
        <taxon>Tracheophyta</taxon>
        <taxon>Spermatophyta</taxon>
        <taxon>Magnoliopsida</taxon>
        <taxon>Liliopsida</taxon>
        <taxon>Poales</taxon>
        <taxon>Poaceae</taxon>
        <taxon>PACMAD clade</taxon>
        <taxon>Chloridoideae</taxon>
        <taxon>Eragrostideae</taxon>
        <taxon>Eragrostidinae</taxon>
        <taxon>Eragrostis</taxon>
    </lineage>
</organism>
<dbReference type="Gramene" id="TVU06796">
    <property type="protein sequence ID" value="TVU06796"/>
    <property type="gene ID" value="EJB05_46830"/>
</dbReference>
<reference evidence="1 2" key="1">
    <citation type="journal article" date="2019" name="Sci. Rep.">
        <title>A high-quality genome of Eragrostis curvula grass provides insights into Poaceae evolution and supports new strategies to enhance forage quality.</title>
        <authorList>
            <person name="Carballo J."/>
            <person name="Santos B.A.C.M."/>
            <person name="Zappacosta D."/>
            <person name="Garbus I."/>
            <person name="Selva J.P."/>
            <person name="Gallo C.A."/>
            <person name="Diaz A."/>
            <person name="Albertini E."/>
            <person name="Caccamo M."/>
            <person name="Echenique V."/>
        </authorList>
    </citation>
    <scope>NUCLEOTIDE SEQUENCE [LARGE SCALE GENOMIC DNA]</scope>
    <source>
        <strain evidence="2">cv. Victoria</strain>
        <tissue evidence="1">Leaf</tissue>
    </source>
</reference>
<sequence length="73" mass="8366">MNCRAERKKVQAHTVLYVSVEESTKDRVALNPKPRSNGHQDRFECFTSKSLAGMGNTNFPELHHTNWELPVNL</sequence>
<accession>A0A5J9T5Y5</accession>
<protein>
    <submittedName>
        <fullName evidence="1">Uncharacterized protein</fullName>
    </submittedName>
</protein>
<name>A0A5J9T5Y5_9POAL</name>
<dbReference type="AlphaFoldDB" id="A0A5J9T5Y5"/>
<gene>
    <name evidence="1" type="ORF">EJB05_46830</name>
</gene>
<keyword evidence="2" id="KW-1185">Reference proteome</keyword>